<dbReference type="PANTHER" id="PTHR30055">
    <property type="entry name" value="HTH-TYPE TRANSCRIPTIONAL REGULATOR RUTR"/>
    <property type="match status" value="1"/>
</dbReference>
<dbReference type="InterPro" id="IPR009057">
    <property type="entry name" value="Homeodomain-like_sf"/>
</dbReference>
<dbReference type="Proteomes" id="UP000324133">
    <property type="component" value="Unassembled WGS sequence"/>
</dbReference>
<dbReference type="Pfam" id="PF16295">
    <property type="entry name" value="TetR_C_10"/>
    <property type="match status" value="1"/>
</dbReference>
<gene>
    <name evidence="4" type="ORF">FOA19_21595</name>
</gene>
<dbReference type="InterPro" id="IPR036271">
    <property type="entry name" value="Tet_transcr_reg_TetR-rel_C_sf"/>
</dbReference>
<feature type="DNA-binding region" description="H-T-H motif" evidence="2">
    <location>
        <begin position="28"/>
        <end position="47"/>
    </location>
</feature>
<evidence type="ECO:0000313" key="4">
    <source>
        <dbReference type="EMBL" id="KAA3436972.1"/>
    </source>
</evidence>
<dbReference type="SUPFAM" id="SSF46689">
    <property type="entry name" value="Homeodomain-like"/>
    <property type="match status" value="1"/>
</dbReference>
<dbReference type="InterPro" id="IPR050109">
    <property type="entry name" value="HTH-type_TetR-like_transc_reg"/>
</dbReference>
<dbReference type="OrthoDB" id="6430772at2"/>
<evidence type="ECO:0000259" key="3">
    <source>
        <dbReference type="PROSITE" id="PS50977"/>
    </source>
</evidence>
<dbReference type="PRINTS" id="PR00455">
    <property type="entry name" value="HTHTETR"/>
</dbReference>
<dbReference type="GO" id="GO:0003700">
    <property type="term" value="F:DNA-binding transcription factor activity"/>
    <property type="evidence" value="ECO:0007669"/>
    <property type="project" value="TreeGrafter"/>
</dbReference>
<accession>A0A5B6TLK3</accession>
<dbReference type="Gene3D" id="1.10.357.10">
    <property type="entry name" value="Tetracycline Repressor, domain 2"/>
    <property type="match status" value="1"/>
</dbReference>
<dbReference type="GO" id="GO:0000976">
    <property type="term" value="F:transcription cis-regulatory region binding"/>
    <property type="evidence" value="ECO:0007669"/>
    <property type="project" value="TreeGrafter"/>
</dbReference>
<dbReference type="InterPro" id="IPR032551">
    <property type="entry name" value="BscR_C"/>
</dbReference>
<dbReference type="PANTHER" id="PTHR30055:SF207">
    <property type="entry name" value="HTH-TYPE TRANSCRIPTIONAL REPRESSOR FATR"/>
    <property type="match status" value="1"/>
</dbReference>
<evidence type="ECO:0000256" key="2">
    <source>
        <dbReference type="PROSITE-ProRule" id="PRU00335"/>
    </source>
</evidence>
<keyword evidence="5" id="KW-1185">Reference proteome</keyword>
<dbReference type="AlphaFoldDB" id="A0A5B6TLK3"/>
<dbReference type="SUPFAM" id="SSF48498">
    <property type="entry name" value="Tetracyclin repressor-like, C-terminal domain"/>
    <property type="match status" value="1"/>
</dbReference>
<dbReference type="PROSITE" id="PS50977">
    <property type="entry name" value="HTH_TETR_2"/>
    <property type="match status" value="1"/>
</dbReference>
<protein>
    <submittedName>
        <fullName evidence="4">TetR/AcrR family transcriptional regulator</fullName>
    </submittedName>
</protein>
<proteinExistence type="predicted"/>
<evidence type="ECO:0000256" key="1">
    <source>
        <dbReference type="ARBA" id="ARBA00023125"/>
    </source>
</evidence>
<sequence>MEIIAEKKKAILESTLKLIKENGFHGTPMSMVAKRAGVAAGTIYHYFDSKDTLIMELFAYTQGQVQEAVHKDLREGMDLKENFFLRWISRCQFYIQHPDVLFFIEQFVSSPYYPRCSPDQNERSQNDIKEFINLGRQHGILRDVDFKLMAIMIHSSIMTAARVHIDGKVQLGEKEFHQLAQMIWDSIRKL</sequence>
<dbReference type="EMBL" id="VKKY01000003">
    <property type="protein sequence ID" value="KAA3436972.1"/>
    <property type="molecule type" value="Genomic_DNA"/>
</dbReference>
<name>A0A5B6TLK3_9BACT</name>
<keyword evidence="1 2" id="KW-0238">DNA-binding</keyword>
<reference evidence="4 5" key="1">
    <citation type="submission" date="2019-07" db="EMBL/GenBank/DDBJ databases">
        <title>Rufibacter sp. nov., isolated from lake sediment.</title>
        <authorList>
            <person name="Qu J.-H."/>
        </authorList>
    </citation>
    <scope>NUCLEOTIDE SEQUENCE [LARGE SCALE GENOMIC DNA]</scope>
    <source>
        <strain evidence="4 5">NBS58-1</strain>
    </source>
</reference>
<dbReference type="Pfam" id="PF00440">
    <property type="entry name" value="TetR_N"/>
    <property type="match status" value="1"/>
</dbReference>
<dbReference type="RefSeq" id="WP_149092913.1">
    <property type="nucleotide sequence ID" value="NZ_VKKY01000003.1"/>
</dbReference>
<feature type="domain" description="HTH tetR-type" evidence="3">
    <location>
        <begin position="5"/>
        <end position="65"/>
    </location>
</feature>
<evidence type="ECO:0000313" key="5">
    <source>
        <dbReference type="Proteomes" id="UP000324133"/>
    </source>
</evidence>
<organism evidence="4 5">
    <name type="scientific">Rufibacter hautae</name>
    <dbReference type="NCBI Taxonomy" id="2595005"/>
    <lineage>
        <taxon>Bacteria</taxon>
        <taxon>Pseudomonadati</taxon>
        <taxon>Bacteroidota</taxon>
        <taxon>Cytophagia</taxon>
        <taxon>Cytophagales</taxon>
        <taxon>Hymenobacteraceae</taxon>
        <taxon>Rufibacter</taxon>
    </lineage>
</organism>
<dbReference type="InterPro" id="IPR001647">
    <property type="entry name" value="HTH_TetR"/>
</dbReference>
<comment type="caution">
    <text evidence="4">The sequence shown here is derived from an EMBL/GenBank/DDBJ whole genome shotgun (WGS) entry which is preliminary data.</text>
</comment>